<evidence type="ECO:0000313" key="1">
    <source>
        <dbReference type="EMBL" id="KDP39393.1"/>
    </source>
</evidence>
<keyword evidence="2" id="KW-1185">Reference proteome</keyword>
<accession>A0A067KWM8</accession>
<sequence length="148" mass="16842">MPEFEDFLRIGDEASRMVQEQKSKARILQSLLAAEDTEEAERKVLETSKLVGMEEKAAPETEDIPNADQIIQAIKNNCDGCIEQAINHVFHFSEYCFENDLHGLPLLFQSMEVNFDRHATHICHACNAIINFYECMQRIDMVPPAGRG</sequence>
<dbReference type="EMBL" id="KK914352">
    <property type="protein sequence ID" value="KDP39393.1"/>
    <property type="molecule type" value="Genomic_DNA"/>
</dbReference>
<name>A0A067KWM8_JATCU</name>
<organism evidence="1 2">
    <name type="scientific">Jatropha curcas</name>
    <name type="common">Barbados nut</name>
    <dbReference type="NCBI Taxonomy" id="180498"/>
    <lineage>
        <taxon>Eukaryota</taxon>
        <taxon>Viridiplantae</taxon>
        <taxon>Streptophyta</taxon>
        <taxon>Embryophyta</taxon>
        <taxon>Tracheophyta</taxon>
        <taxon>Spermatophyta</taxon>
        <taxon>Magnoliopsida</taxon>
        <taxon>eudicotyledons</taxon>
        <taxon>Gunneridae</taxon>
        <taxon>Pentapetalae</taxon>
        <taxon>rosids</taxon>
        <taxon>fabids</taxon>
        <taxon>Malpighiales</taxon>
        <taxon>Euphorbiaceae</taxon>
        <taxon>Crotonoideae</taxon>
        <taxon>Jatropheae</taxon>
        <taxon>Jatropha</taxon>
    </lineage>
</organism>
<gene>
    <name evidence="1" type="ORF">JCGZ_03675</name>
</gene>
<reference evidence="1 2" key="1">
    <citation type="journal article" date="2014" name="PLoS ONE">
        <title>Global Analysis of Gene Expression Profiles in Physic Nut (Jatropha curcas L.) Seedlings Exposed to Salt Stress.</title>
        <authorList>
            <person name="Zhang L."/>
            <person name="Zhang C."/>
            <person name="Wu P."/>
            <person name="Chen Y."/>
            <person name="Li M."/>
            <person name="Jiang H."/>
            <person name="Wu G."/>
        </authorList>
    </citation>
    <scope>NUCLEOTIDE SEQUENCE [LARGE SCALE GENOMIC DNA]</scope>
    <source>
        <strain evidence="2">cv. GZQX0401</strain>
        <tissue evidence="1">Young leaves</tissue>
    </source>
</reference>
<dbReference type="Proteomes" id="UP000027138">
    <property type="component" value="Unassembled WGS sequence"/>
</dbReference>
<proteinExistence type="predicted"/>
<dbReference type="AlphaFoldDB" id="A0A067KWM8"/>
<protein>
    <submittedName>
        <fullName evidence="1">Uncharacterized protein</fullName>
    </submittedName>
</protein>
<evidence type="ECO:0000313" key="2">
    <source>
        <dbReference type="Proteomes" id="UP000027138"/>
    </source>
</evidence>